<accession>A0ABQ3ASC4</accession>
<dbReference type="InterPro" id="IPR038673">
    <property type="entry name" value="OprB_sf"/>
</dbReference>
<evidence type="ECO:0000256" key="2">
    <source>
        <dbReference type="RuleBase" id="RU363072"/>
    </source>
</evidence>
<dbReference type="PANTHER" id="PTHR37944">
    <property type="entry name" value="PORIN B"/>
    <property type="match status" value="1"/>
</dbReference>
<evidence type="ECO:0008006" key="5">
    <source>
        <dbReference type="Google" id="ProtNLM"/>
    </source>
</evidence>
<dbReference type="Gene3D" id="2.40.160.180">
    <property type="entry name" value="Carbohydrate-selective porin OprB"/>
    <property type="match status" value="1"/>
</dbReference>
<dbReference type="InterPro" id="IPR007049">
    <property type="entry name" value="Carb-sel_porin_OprB"/>
</dbReference>
<keyword evidence="4" id="KW-1185">Reference proteome</keyword>
<dbReference type="InterPro" id="IPR052932">
    <property type="entry name" value="OprB_Porin"/>
</dbReference>
<dbReference type="RefSeq" id="WP_189416025.1">
    <property type="nucleotide sequence ID" value="NZ_BMYZ01000001.1"/>
</dbReference>
<reference evidence="4" key="1">
    <citation type="journal article" date="2019" name="Int. J. Syst. Evol. Microbiol.">
        <title>The Global Catalogue of Microorganisms (GCM) 10K type strain sequencing project: providing services to taxonomists for standard genome sequencing and annotation.</title>
        <authorList>
            <consortium name="The Broad Institute Genomics Platform"/>
            <consortium name="The Broad Institute Genome Sequencing Center for Infectious Disease"/>
            <person name="Wu L."/>
            <person name="Ma J."/>
        </authorList>
    </citation>
    <scope>NUCLEOTIDE SEQUENCE [LARGE SCALE GENOMIC DNA]</scope>
    <source>
        <strain evidence="4">KCTC 32239</strain>
    </source>
</reference>
<dbReference type="Pfam" id="PF04966">
    <property type="entry name" value="OprB"/>
    <property type="match status" value="1"/>
</dbReference>
<dbReference type="PANTHER" id="PTHR37944:SF1">
    <property type="entry name" value="PORIN B"/>
    <property type="match status" value="1"/>
</dbReference>
<proteinExistence type="inferred from homology"/>
<name>A0ABQ3ASC4_9GAMM</name>
<protein>
    <recommendedName>
        <fullName evidence="5">Porin</fullName>
    </recommendedName>
</protein>
<dbReference type="Proteomes" id="UP000619761">
    <property type="component" value="Unassembled WGS sequence"/>
</dbReference>
<comment type="caution">
    <text evidence="3">The sequence shown here is derived from an EMBL/GenBank/DDBJ whole genome shotgun (WGS) entry which is preliminary data.</text>
</comment>
<feature type="signal peptide" evidence="2">
    <location>
        <begin position="1"/>
        <end position="20"/>
    </location>
</feature>
<feature type="chain" id="PRO_5045009214" description="Porin" evidence="2">
    <location>
        <begin position="21"/>
        <end position="368"/>
    </location>
</feature>
<comment type="similarity">
    <text evidence="1 2">Belongs to the OprB family.</text>
</comment>
<sequence>MVKKVLAISLLCTASPNIFAEEAQAYTWAHALTLESITNLHGGVETGTRNLANLDLTLSVDTQAAGWWSSGTLFIYVLGNYGKPPSALTGELQTLSNIEAENNLTLYEFWYEHSFAEGNVKLLVGLHDYNSTFYSLESASLFNLSSMGIGPEIAQVTPSIFPVTAATVHLTLSHEDQYFLLAVYDGVPGDPSHPHGTHVKFGDDDGLLMATEWGFAQEHDYKIALGAWRHTAAIENPVDGSLIDSNNGFYLLGEKYFSENFSAFFQYGRANENKNQLESYLGLGVSYKNPWIDGDVIGLAYAKAKNSADYLKVNPDVLSAETVVELSYFRPLMEKVSIQSSLYSVMNPGMAPDLDNSLAVGLRLYVEF</sequence>
<evidence type="ECO:0000313" key="3">
    <source>
        <dbReference type="EMBL" id="GGY65336.1"/>
    </source>
</evidence>
<evidence type="ECO:0000256" key="1">
    <source>
        <dbReference type="ARBA" id="ARBA00008769"/>
    </source>
</evidence>
<evidence type="ECO:0000313" key="4">
    <source>
        <dbReference type="Proteomes" id="UP000619761"/>
    </source>
</evidence>
<keyword evidence="2" id="KW-0732">Signal</keyword>
<dbReference type="EMBL" id="BMYZ01000001">
    <property type="protein sequence ID" value="GGY65336.1"/>
    <property type="molecule type" value="Genomic_DNA"/>
</dbReference>
<gene>
    <name evidence="3" type="ORF">GCM10011613_06490</name>
</gene>
<organism evidence="3 4">
    <name type="scientific">Cellvibrio zantedeschiae</name>
    <dbReference type="NCBI Taxonomy" id="1237077"/>
    <lineage>
        <taxon>Bacteria</taxon>
        <taxon>Pseudomonadati</taxon>
        <taxon>Pseudomonadota</taxon>
        <taxon>Gammaproteobacteria</taxon>
        <taxon>Cellvibrionales</taxon>
        <taxon>Cellvibrionaceae</taxon>
        <taxon>Cellvibrio</taxon>
    </lineage>
</organism>